<proteinExistence type="predicted"/>
<organism evidence="2 3">
    <name type="scientific">Stieleria magnilauensis</name>
    <dbReference type="NCBI Taxonomy" id="2527963"/>
    <lineage>
        <taxon>Bacteria</taxon>
        <taxon>Pseudomonadati</taxon>
        <taxon>Planctomycetota</taxon>
        <taxon>Planctomycetia</taxon>
        <taxon>Pirellulales</taxon>
        <taxon>Pirellulaceae</taxon>
        <taxon>Stieleria</taxon>
    </lineage>
</organism>
<sequence>MYQEQHLEQCWHFSVREQHGLDRSGQPFQIGLPVVDGTSVDGSVVLVDQFDEIVPAQLNVLSTWPSGSPRWVLISAVADVPAGAIRWFRVIRLNSLSSAVPAALPINFAAKPNQLFQIRGDGVCGLPGLQADLCVHCDGGQLMVADCRSLRTVFHGSRMRQWVLEGTIGGRRRLAYILRLTEFRGVGTLRCELTLHNPRRAEHAGGFWDLGDPQSELLDSVTVSIRAGVGAHQRIDWKDHFDGAWNTLSEGQLSLMQFASGGKNWRSRTHVNSDGVVPNWPNGYHRQAGADQATGMRASPVVRLSGAGGSVTATVADFWEKFPSGIEANGSSVDIHFFPSSPYGKQELQGGERVSKTFWLKCAEAIGPPDRLDRIHGPLVIVPTGGPLSLPDVSGHQSLPTINTDRPRSSVPDGPAPGPQSRDGHRTGNRAELQTIHNEPEWMTRGLVSQVARTSEVDYIEELLSGEFNFFWKREAVDEYGWRNFGDCWADHEEKYSDDTSPVISHYNNQYDLLHGMLQQFLLTSDLKWWSLARPLAEHIIDIDLYHTRDDRAVYNGGFFWHTAHYRDASTSTHRTCSRNMVGEKHAVQGGGPGNEHNYTSGLQLYYHLTGSGRAKEAVLMLADWVLAMDDGERSVLAPLSGVSTGKASATKEAGYHGLGRGVGNSINALIDAWLLTGSERYVVKCRELIFRSIHPHDDIESLQLLNAELRWSYPVALHALLRFVEIVGDVDSKTSSYAISSVMHYARWMASNERFFFDDIDQLEFPTETWVAQDLRKGTLLMAIASHLESSESKTIYKIGERHFDSAWRDLMGFESKHFTRPAAIVLQQLPIAWQSRWRFKNNFKHESSWRDRDINYPARQQFVTQKDDIRSKLRSPKGLVSLGMRAIVPYRWRHTLPETSLGRRYRKWSAKR</sequence>
<gene>
    <name evidence="2" type="ORF">TBK1r_18300</name>
</gene>
<evidence type="ECO:0000313" key="3">
    <source>
        <dbReference type="Proteomes" id="UP000318081"/>
    </source>
</evidence>
<accession>A0ABX5XLN4</accession>
<protein>
    <submittedName>
        <fullName evidence="2">Uncharacterized protein</fullName>
    </submittedName>
</protein>
<evidence type="ECO:0000313" key="2">
    <source>
        <dbReference type="EMBL" id="QDV82898.1"/>
    </source>
</evidence>
<feature type="compositionally biased region" description="Polar residues" evidence="1">
    <location>
        <begin position="395"/>
        <end position="404"/>
    </location>
</feature>
<evidence type="ECO:0000256" key="1">
    <source>
        <dbReference type="SAM" id="MobiDB-lite"/>
    </source>
</evidence>
<reference evidence="2 3" key="1">
    <citation type="submission" date="2019-02" db="EMBL/GenBank/DDBJ databases">
        <title>Deep-cultivation of Planctomycetes and their phenomic and genomic characterization uncovers novel biology.</title>
        <authorList>
            <person name="Wiegand S."/>
            <person name="Jogler M."/>
            <person name="Boedeker C."/>
            <person name="Pinto D."/>
            <person name="Vollmers J."/>
            <person name="Rivas-Marin E."/>
            <person name="Kohn T."/>
            <person name="Peeters S.H."/>
            <person name="Heuer A."/>
            <person name="Rast P."/>
            <person name="Oberbeckmann S."/>
            <person name="Bunk B."/>
            <person name="Jeske O."/>
            <person name="Meyerdierks A."/>
            <person name="Storesund J.E."/>
            <person name="Kallscheuer N."/>
            <person name="Luecker S."/>
            <person name="Lage O.M."/>
            <person name="Pohl T."/>
            <person name="Merkel B.J."/>
            <person name="Hornburger P."/>
            <person name="Mueller R.-W."/>
            <person name="Bruemmer F."/>
            <person name="Labrenz M."/>
            <person name="Spormann A.M."/>
            <person name="Op den Camp H."/>
            <person name="Overmann J."/>
            <person name="Amann R."/>
            <person name="Jetten M.S.M."/>
            <person name="Mascher T."/>
            <person name="Medema M.H."/>
            <person name="Devos D.P."/>
            <person name="Kaster A.-K."/>
            <person name="Ovreas L."/>
            <person name="Rohde M."/>
            <person name="Galperin M.Y."/>
            <person name="Jogler C."/>
        </authorList>
    </citation>
    <scope>NUCLEOTIDE SEQUENCE [LARGE SCALE GENOMIC DNA]</scope>
    <source>
        <strain evidence="2 3">TBK1r</strain>
    </source>
</reference>
<keyword evidence="3" id="KW-1185">Reference proteome</keyword>
<dbReference type="EMBL" id="CP036432">
    <property type="protein sequence ID" value="QDV82898.1"/>
    <property type="molecule type" value="Genomic_DNA"/>
</dbReference>
<feature type="region of interest" description="Disordered" evidence="1">
    <location>
        <begin position="391"/>
        <end position="428"/>
    </location>
</feature>
<name>A0ABX5XLN4_9BACT</name>
<dbReference type="RefSeq" id="WP_145209022.1">
    <property type="nucleotide sequence ID" value="NZ_CP036432.1"/>
</dbReference>
<dbReference type="Proteomes" id="UP000318081">
    <property type="component" value="Chromosome"/>
</dbReference>